<dbReference type="Proteomes" id="UP001589691">
    <property type="component" value="Unassembled WGS sequence"/>
</dbReference>
<gene>
    <name evidence="2" type="ORF">ACFFLI_08895</name>
</gene>
<keyword evidence="1" id="KW-0812">Transmembrane</keyword>
<organism evidence="2 3">
    <name type="scientific">Lactiplantibacillus modestisalitolerans</name>
    <dbReference type="NCBI Taxonomy" id="1457219"/>
    <lineage>
        <taxon>Bacteria</taxon>
        <taxon>Bacillati</taxon>
        <taxon>Bacillota</taxon>
        <taxon>Bacilli</taxon>
        <taxon>Lactobacillales</taxon>
        <taxon>Lactobacillaceae</taxon>
        <taxon>Lactiplantibacillus</taxon>
    </lineage>
</organism>
<feature type="transmembrane region" description="Helical" evidence="1">
    <location>
        <begin position="6"/>
        <end position="26"/>
    </location>
</feature>
<reference evidence="2 3" key="1">
    <citation type="submission" date="2024-09" db="EMBL/GenBank/DDBJ databases">
        <authorList>
            <person name="Sun Q."/>
            <person name="Mori K."/>
        </authorList>
    </citation>
    <scope>NUCLEOTIDE SEQUENCE [LARGE SCALE GENOMIC DNA]</scope>
    <source>
        <strain evidence="2 3">TBRC 4576</strain>
    </source>
</reference>
<evidence type="ECO:0008006" key="4">
    <source>
        <dbReference type="Google" id="ProtNLM"/>
    </source>
</evidence>
<sequence>MMVPLALILMCTFSSLFVIAVSRLLYTTLTQQRRRLSAITSITTLLLAGGCAAFYALVAPTEQVQAKPKIARVEALVGAGDAEHYQVTINGGGPVHVTGQATPHATVTVTNRAATIPPIHVDAHGQFEFDIQLDHQRSNPYRLITKKNGYQTGTPVKIVVRPYQGDHYNLTQRTSRQAARERAAKQRDQLRMQASYLAANKYTLAFTGRAVQTIRVWCDTDLAQAPLTEVQRYFDYGLQIGTKALNVLGKAPVVEVYAGADLIASSAADQHEQLVER</sequence>
<keyword evidence="3" id="KW-1185">Reference proteome</keyword>
<keyword evidence="1" id="KW-0472">Membrane</keyword>
<proteinExistence type="predicted"/>
<dbReference type="RefSeq" id="WP_137641677.1">
    <property type="nucleotide sequence ID" value="NZ_BJEA01000001.1"/>
</dbReference>
<keyword evidence="1" id="KW-1133">Transmembrane helix</keyword>
<dbReference type="EMBL" id="JBHLZY010000020">
    <property type="protein sequence ID" value="MFB9769974.1"/>
    <property type="molecule type" value="Genomic_DNA"/>
</dbReference>
<feature type="transmembrane region" description="Helical" evidence="1">
    <location>
        <begin position="38"/>
        <end position="58"/>
    </location>
</feature>
<evidence type="ECO:0000313" key="3">
    <source>
        <dbReference type="Proteomes" id="UP001589691"/>
    </source>
</evidence>
<accession>A0ABV5WV03</accession>
<name>A0ABV5WV03_9LACO</name>
<comment type="caution">
    <text evidence="2">The sequence shown here is derived from an EMBL/GenBank/DDBJ whole genome shotgun (WGS) entry which is preliminary data.</text>
</comment>
<evidence type="ECO:0000256" key="1">
    <source>
        <dbReference type="SAM" id="Phobius"/>
    </source>
</evidence>
<protein>
    <recommendedName>
        <fullName evidence="4">Carboxypeptidase regulatory-like domain-containing protein</fullName>
    </recommendedName>
</protein>
<evidence type="ECO:0000313" key="2">
    <source>
        <dbReference type="EMBL" id="MFB9769974.1"/>
    </source>
</evidence>